<reference evidence="1 2" key="1">
    <citation type="submission" date="2008-10" db="EMBL/GenBank/DDBJ databases">
        <title>Draft genome sequence of Desulvovibrio piger (ATCC 29098).</title>
        <authorList>
            <person name="Sudarsanam P."/>
            <person name="Ley R."/>
            <person name="Guruge J."/>
            <person name="Turnbaugh P.J."/>
            <person name="Mahowald M."/>
            <person name="Liep D."/>
            <person name="Gordon J."/>
        </authorList>
    </citation>
    <scope>NUCLEOTIDE SEQUENCE [LARGE SCALE GENOMIC DNA]</scope>
    <source>
        <strain evidence="1 2">ATCC 29098</strain>
    </source>
</reference>
<organism evidence="1 2">
    <name type="scientific">Desulfovibrio piger ATCC 29098</name>
    <dbReference type="NCBI Taxonomy" id="411464"/>
    <lineage>
        <taxon>Bacteria</taxon>
        <taxon>Pseudomonadati</taxon>
        <taxon>Thermodesulfobacteriota</taxon>
        <taxon>Desulfovibrionia</taxon>
        <taxon>Desulfovibrionales</taxon>
        <taxon>Desulfovibrionaceae</taxon>
        <taxon>Desulfovibrio</taxon>
    </lineage>
</organism>
<evidence type="ECO:0000313" key="1">
    <source>
        <dbReference type="EMBL" id="EEB32219.1"/>
    </source>
</evidence>
<evidence type="ECO:0000313" key="2">
    <source>
        <dbReference type="Proteomes" id="UP000003676"/>
    </source>
</evidence>
<gene>
    <name evidence="1" type="ORF">DESPIG_02838</name>
</gene>
<dbReference type="EMBL" id="ABXU01000083">
    <property type="protein sequence ID" value="EEB32219.1"/>
    <property type="molecule type" value="Genomic_DNA"/>
</dbReference>
<dbReference type="Proteomes" id="UP000003676">
    <property type="component" value="Unassembled WGS sequence"/>
</dbReference>
<reference evidence="1 2" key="2">
    <citation type="submission" date="2008-10" db="EMBL/GenBank/DDBJ databases">
        <authorList>
            <person name="Fulton L."/>
            <person name="Clifton S."/>
            <person name="Fulton B."/>
            <person name="Xu J."/>
            <person name="Minx P."/>
            <person name="Pepin K.H."/>
            <person name="Johnson M."/>
            <person name="Bhonagiri V."/>
            <person name="Nash W.E."/>
            <person name="Mardis E.R."/>
            <person name="Wilson R.K."/>
        </authorList>
    </citation>
    <scope>NUCLEOTIDE SEQUENCE [LARGE SCALE GENOMIC DNA]</scope>
    <source>
        <strain evidence="1 2">ATCC 29098</strain>
    </source>
</reference>
<protein>
    <submittedName>
        <fullName evidence="1">Uncharacterized protein</fullName>
    </submittedName>
</protein>
<accession>B6WXL1</accession>
<proteinExistence type="predicted"/>
<dbReference type="eggNOG" id="ENOG50317UB">
    <property type="taxonomic scope" value="Bacteria"/>
</dbReference>
<sequence>MTGIFFPFQGAAMHPHRILSLLFLLLLCLALGACASHDARPAPEPGAPLPAVTLERGDRVFVQIENGKSMTEDLHSMLTAYLQSERGLNPASDIKEADLVILVEIRDVWATNDGSRVSAGRALGNVGTGTMLGVLLGGLVDGRGGAIVGAGIGATVGVGATLHDAGDNYTNWAMEAAVGTAARRIPDKDSLHAVSVVSRGNPRSKEEAFAGLEDALCRAILESIRVL</sequence>
<dbReference type="STRING" id="901.DESPIGER_1603"/>
<dbReference type="HOGENOM" id="CLU_1218205_0_0_7"/>
<comment type="caution">
    <text evidence="1">The sequence shown here is derived from an EMBL/GenBank/DDBJ whole genome shotgun (WGS) entry which is preliminary data.</text>
</comment>
<name>B6WXL1_9BACT</name>
<dbReference type="AlphaFoldDB" id="B6WXL1"/>